<comment type="subcellular location">
    <subcellularLocation>
        <location evidence="11">Mitochondrion membrane</location>
    </subcellularLocation>
</comment>
<dbReference type="EMBL" id="KV454209">
    <property type="protein sequence ID" value="ODQ61250.1"/>
    <property type="molecule type" value="Genomic_DNA"/>
</dbReference>
<dbReference type="UniPathway" id="UPA00771">
    <property type="reaction ID" value="UER00766"/>
</dbReference>
<evidence type="ECO:0000256" key="11">
    <source>
        <dbReference type="RuleBase" id="RU367158"/>
    </source>
</evidence>
<dbReference type="AlphaFoldDB" id="A0A1E3P7I7"/>
<comment type="pathway">
    <text evidence="2 11">Cofactor biosynthesis; D-erythroascorbate biosynthesis; dehydro-D-arabinono-1,4-lactone from D-arabinose: step 2/2.</text>
</comment>
<keyword evidence="7 11" id="KW-0274">FAD</keyword>
<evidence type="ECO:0000256" key="6">
    <source>
        <dbReference type="ARBA" id="ARBA00022630"/>
    </source>
</evidence>
<dbReference type="RefSeq" id="XP_019040457.1">
    <property type="nucleotide sequence ID" value="XM_019186248.1"/>
</dbReference>
<dbReference type="FunFam" id="3.30.465.10:FF:000042">
    <property type="entry name" value="D-arabinono-1,4-lactone oxidase"/>
    <property type="match status" value="1"/>
</dbReference>
<gene>
    <name evidence="13" type="ORF">WICANDRAFT_90596</name>
</gene>
<comment type="cofactor">
    <cofactor evidence="1 11">
        <name>FAD</name>
        <dbReference type="ChEBI" id="CHEBI:57692"/>
    </cofactor>
</comment>
<keyword evidence="8 11" id="KW-0560">Oxidoreductase</keyword>
<dbReference type="InterPro" id="IPR010031">
    <property type="entry name" value="FAD_lactone_oxidase-like"/>
</dbReference>
<comment type="similarity">
    <text evidence="3 11">Belongs to the oxygen-dependent FAD-linked oxidoreductase family.</text>
</comment>
<reference evidence="13 14" key="1">
    <citation type="journal article" date="2016" name="Proc. Natl. Acad. Sci. U.S.A.">
        <title>Comparative genomics of biotechnologically important yeasts.</title>
        <authorList>
            <person name="Riley R."/>
            <person name="Haridas S."/>
            <person name="Wolfe K.H."/>
            <person name="Lopes M.R."/>
            <person name="Hittinger C.T."/>
            <person name="Goeker M."/>
            <person name="Salamov A.A."/>
            <person name="Wisecaver J.H."/>
            <person name="Long T.M."/>
            <person name="Calvey C.H."/>
            <person name="Aerts A.L."/>
            <person name="Barry K.W."/>
            <person name="Choi C."/>
            <person name="Clum A."/>
            <person name="Coughlan A.Y."/>
            <person name="Deshpande S."/>
            <person name="Douglass A.P."/>
            <person name="Hanson S.J."/>
            <person name="Klenk H.-P."/>
            <person name="LaButti K.M."/>
            <person name="Lapidus A."/>
            <person name="Lindquist E.A."/>
            <person name="Lipzen A.M."/>
            <person name="Meier-Kolthoff J.P."/>
            <person name="Ohm R.A."/>
            <person name="Otillar R.P."/>
            <person name="Pangilinan J.L."/>
            <person name="Peng Y."/>
            <person name="Rokas A."/>
            <person name="Rosa C.A."/>
            <person name="Scheuner C."/>
            <person name="Sibirny A.A."/>
            <person name="Slot J.C."/>
            <person name="Stielow J.B."/>
            <person name="Sun H."/>
            <person name="Kurtzman C.P."/>
            <person name="Blackwell M."/>
            <person name="Grigoriev I.V."/>
            <person name="Jeffries T.W."/>
        </authorList>
    </citation>
    <scope>NUCLEOTIDE SEQUENCE [LARGE SCALE GENOMIC DNA]</scope>
    <source>
        <strain evidence="14">ATCC 58044 / CBS 1984 / NCYC 433 / NRRL Y-366-8</strain>
    </source>
</reference>
<dbReference type="InterPro" id="IPR006094">
    <property type="entry name" value="Oxid_FAD_bind_N"/>
</dbReference>
<evidence type="ECO:0000256" key="4">
    <source>
        <dbReference type="ARBA" id="ARBA00013136"/>
    </source>
</evidence>
<dbReference type="InterPro" id="IPR007173">
    <property type="entry name" value="ALO_C"/>
</dbReference>
<dbReference type="PROSITE" id="PS00862">
    <property type="entry name" value="OX2_COVAL_FAD"/>
    <property type="match status" value="1"/>
</dbReference>
<dbReference type="Gene3D" id="3.30.43.10">
    <property type="entry name" value="Uridine Diphospho-n-acetylenolpyruvylglucosamine Reductase, domain 2"/>
    <property type="match status" value="1"/>
</dbReference>
<dbReference type="PANTHER" id="PTHR43762">
    <property type="entry name" value="L-GULONOLACTONE OXIDASE"/>
    <property type="match status" value="1"/>
</dbReference>
<proteinExistence type="inferred from homology"/>
<keyword evidence="11" id="KW-0496">Mitochondrion</keyword>
<dbReference type="PIRSF" id="PIRSF000136">
    <property type="entry name" value="LGO_GLO"/>
    <property type="match status" value="1"/>
</dbReference>
<dbReference type="Pfam" id="PF04030">
    <property type="entry name" value="ALO"/>
    <property type="match status" value="1"/>
</dbReference>
<evidence type="ECO:0000256" key="5">
    <source>
        <dbReference type="ARBA" id="ARBA00016426"/>
    </source>
</evidence>
<dbReference type="InterPro" id="IPR016169">
    <property type="entry name" value="FAD-bd_PCMH_sub2"/>
</dbReference>
<dbReference type="PROSITE" id="PS51387">
    <property type="entry name" value="FAD_PCMH"/>
    <property type="match status" value="1"/>
</dbReference>
<dbReference type="PANTHER" id="PTHR43762:SF1">
    <property type="entry name" value="D-ARABINONO-1,4-LACTONE OXIDASE"/>
    <property type="match status" value="1"/>
</dbReference>
<dbReference type="OrthoDB" id="610608at2759"/>
<evidence type="ECO:0000259" key="12">
    <source>
        <dbReference type="PROSITE" id="PS51387"/>
    </source>
</evidence>
<evidence type="ECO:0000256" key="1">
    <source>
        <dbReference type="ARBA" id="ARBA00001974"/>
    </source>
</evidence>
<dbReference type="InterPro" id="IPR006093">
    <property type="entry name" value="Oxy_OxRdtase_FAD_BS"/>
</dbReference>
<dbReference type="EC" id="1.1.3.37" evidence="4 11"/>
<dbReference type="GO" id="GO:0031489">
    <property type="term" value="F:myosin V binding"/>
    <property type="evidence" value="ECO:0007669"/>
    <property type="project" value="EnsemblFungi"/>
</dbReference>
<evidence type="ECO:0000256" key="10">
    <source>
        <dbReference type="ARBA" id="ARBA00052266"/>
    </source>
</evidence>
<dbReference type="InterPro" id="IPR030654">
    <property type="entry name" value="Sugar_lactone_oxidase"/>
</dbReference>
<dbReference type="GO" id="GO:0070485">
    <property type="term" value="P:dehydro-D-arabinono-1,4-lactone biosynthetic process"/>
    <property type="evidence" value="ECO:0007669"/>
    <property type="project" value="EnsemblFungi"/>
</dbReference>
<comment type="catalytic activity">
    <reaction evidence="10 11">
        <text>D-arabinono-1,4-lactone + O2 = dehydro-D-arabinono-1,4-lactone + H2O2 + H(+)</text>
        <dbReference type="Rhea" id="RHEA:23756"/>
        <dbReference type="ChEBI" id="CHEBI:15378"/>
        <dbReference type="ChEBI" id="CHEBI:15379"/>
        <dbReference type="ChEBI" id="CHEBI:16240"/>
        <dbReference type="ChEBI" id="CHEBI:16292"/>
        <dbReference type="ChEBI" id="CHEBI:58277"/>
        <dbReference type="EC" id="1.1.3.37"/>
    </reaction>
</comment>
<dbReference type="Proteomes" id="UP000094112">
    <property type="component" value="Unassembled WGS sequence"/>
</dbReference>
<protein>
    <recommendedName>
        <fullName evidence="5 11">D-arabinono-1,4-lactone oxidase</fullName>
        <shortName evidence="11">ALO</shortName>
        <ecNumber evidence="4 11">1.1.3.37</ecNumber>
    </recommendedName>
    <alternativeName>
        <fullName evidence="9 11">L-galactono-gamma-lactone oxidase</fullName>
    </alternativeName>
</protein>
<dbReference type="STRING" id="683960.A0A1E3P7I7"/>
<evidence type="ECO:0000313" key="14">
    <source>
        <dbReference type="Proteomes" id="UP000094112"/>
    </source>
</evidence>
<dbReference type="InterPro" id="IPR016167">
    <property type="entry name" value="FAD-bd_PCMH_sub1"/>
</dbReference>
<keyword evidence="6 11" id="KW-0285">Flavoprotein</keyword>
<name>A0A1E3P7I7_WICAA</name>
<dbReference type="InterPro" id="IPR036318">
    <property type="entry name" value="FAD-bd_PCMH-like_sf"/>
</dbReference>
<dbReference type="SUPFAM" id="SSF56176">
    <property type="entry name" value="FAD-binding/transporter-associated domain-like"/>
    <property type="match status" value="1"/>
</dbReference>
<dbReference type="Pfam" id="PF01565">
    <property type="entry name" value="FAD_binding_4"/>
    <property type="match status" value="1"/>
</dbReference>
<evidence type="ECO:0000256" key="2">
    <source>
        <dbReference type="ARBA" id="ARBA00005083"/>
    </source>
</evidence>
<evidence type="ECO:0000256" key="9">
    <source>
        <dbReference type="ARBA" id="ARBA00033418"/>
    </source>
</evidence>
<dbReference type="NCBIfam" id="TIGR01678">
    <property type="entry name" value="FAD_lactone_ox"/>
    <property type="match status" value="1"/>
</dbReference>
<dbReference type="GeneID" id="30203494"/>
<evidence type="ECO:0000256" key="8">
    <source>
        <dbReference type="ARBA" id="ARBA00023002"/>
    </source>
</evidence>
<dbReference type="Gene3D" id="3.30.465.10">
    <property type="match status" value="1"/>
</dbReference>
<dbReference type="GO" id="GO:0034599">
    <property type="term" value="P:cellular response to oxidative stress"/>
    <property type="evidence" value="ECO:0007669"/>
    <property type="project" value="EnsemblFungi"/>
</dbReference>
<keyword evidence="14" id="KW-1185">Reference proteome</keyword>
<accession>A0A1E3P7I7</accession>
<dbReference type="GO" id="GO:0003885">
    <property type="term" value="F:D-arabinono-1,4-lactone oxidase activity"/>
    <property type="evidence" value="ECO:0007669"/>
    <property type="project" value="UniProtKB-UniRule"/>
</dbReference>
<dbReference type="InterPro" id="IPR016166">
    <property type="entry name" value="FAD-bd_PCMH"/>
</dbReference>
<organism evidence="13 14">
    <name type="scientific">Wickerhamomyces anomalus (strain ATCC 58044 / CBS 1984 / NCYC 433 / NRRL Y-366-8)</name>
    <name type="common">Yeast</name>
    <name type="synonym">Hansenula anomala</name>
    <dbReference type="NCBI Taxonomy" id="683960"/>
    <lineage>
        <taxon>Eukaryota</taxon>
        <taxon>Fungi</taxon>
        <taxon>Dikarya</taxon>
        <taxon>Ascomycota</taxon>
        <taxon>Saccharomycotina</taxon>
        <taxon>Saccharomycetes</taxon>
        <taxon>Phaffomycetales</taxon>
        <taxon>Wickerhamomycetaceae</taxon>
        <taxon>Wickerhamomyces</taxon>
    </lineage>
</organism>
<evidence type="ECO:0000313" key="13">
    <source>
        <dbReference type="EMBL" id="ODQ61250.1"/>
    </source>
</evidence>
<dbReference type="GO" id="GO:0071949">
    <property type="term" value="F:FAD binding"/>
    <property type="evidence" value="ECO:0007669"/>
    <property type="project" value="UniProtKB-UniRule"/>
</dbReference>
<evidence type="ECO:0000256" key="7">
    <source>
        <dbReference type="ARBA" id="ARBA00022827"/>
    </source>
</evidence>
<feature type="domain" description="FAD-binding PCMH-type" evidence="12">
    <location>
        <begin position="22"/>
        <end position="196"/>
    </location>
</feature>
<dbReference type="GO" id="GO:0032473">
    <property type="term" value="C:cytoplasmic side of mitochondrial outer membrane"/>
    <property type="evidence" value="ECO:0007669"/>
    <property type="project" value="EnsemblFungi"/>
</dbReference>
<dbReference type="GO" id="GO:0000001">
    <property type="term" value="P:mitochondrion inheritance"/>
    <property type="evidence" value="ECO:0007669"/>
    <property type="project" value="EnsemblFungi"/>
</dbReference>
<evidence type="ECO:0000256" key="3">
    <source>
        <dbReference type="ARBA" id="ARBA00005466"/>
    </source>
</evidence>
<sequence>MVTNIIGLGRKDYIFSNWAGIFSCKPSLYFQPSTLDEIVGLVKGAREANTTIMVVGSGHSPSDLTMTNEWLVNLDKFNKVLDLQKDKSGLFTDVTVEAGLRIYQLNEYLADNGLALQNLGSISEQSVAGIISTGTHGASPYHGLVSQQFVNLTIVNGKGEIVYLDSETNQDVFRAALLGLGKIGVIVKATIRAIPAFNIKSSQEVINFDTLLEKWDTLWVSSEFIRVWWFPYAKKCILWRGQKTEEPLSAPRESWYGTKLGRLFYESLLWIAVHIYSPLTPYVEKFIFNRQYGTVETLGNGAIAVQPSVEGLNMDCLFSQFVDEWAAPLNNGPEILRSLEHYINTAAVNHDFYVHVPVEVRCSNTTTTNAIGNVADVTNRTEISPGPIKGNDLRPLLDNTPTLNYAPLSDVTNSQLTLYINATMYRPFFTNSPIGKWFKIFEETMGAAGGKPHWAKNFLGSVEWAAGDVKEEKAYKDGEMRGFAKKNQEWFGENLKNFKRIRKEQDPYNVFLSSKEWAIRNGIVGVDEL</sequence>